<feature type="domain" description="DUF7704" evidence="2">
    <location>
        <begin position="2"/>
        <end position="149"/>
    </location>
</feature>
<protein>
    <recommendedName>
        <fullName evidence="2">DUF7704 domain-containing protein</fullName>
    </recommendedName>
</protein>
<proteinExistence type="predicted"/>
<dbReference type="PANTHER" id="PTHR37019">
    <property type="entry name" value="CHROMOSOME 1, WHOLE GENOME SHOTGUN SEQUENCE"/>
    <property type="match status" value="1"/>
</dbReference>
<evidence type="ECO:0000259" key="2">
    <source>
        <dbReference type="Pfam" id="PF24803"/>
    </source>
</evidence>
<keyword evidence="1" id="KW-0812">Transmembrane</keyword>
<comment type="caution">
    <text evidence="3">The sequence shown here is derived from an EMBL/GenBank/DDBJ whole genome shotgun (WGS) entry which is preliminary data.</text>
</comment>
<accession>A0A507QVV2</accession>
<keyword evidence="1" id="KW-1133">Transmembrane helix</keyword>
<dbReference type="PANTHER" id="PTHR37019:SF2">
    <property type="entry name" value="EXPERA DOMAIN-CONTAINING PROTEIN"/>
    <property type="match status" value="1"/>
</dbReference>
<keyword evidence="4" id="KW-1185">Reference proteome</keyword>
<evidence type="ECO:0000313" key="4">
    <source>
        <dbReference type="Proteomes" id="UP000319663"/>
    </source>
</evidence>
<gene>
    <name evidence="3" type="ORF">MPDQ_006738</name>
</gene>
<dbReference type="Proteomes" id="UP000319663">
    <property type="component" value="Unassembled WGS sequence"/>
</dbReference>
<feature type="transmembrane region" description="Helical" evidence="1">
    <location>
        <begin position="89"/>
        <end position="112"/>
    </location>
</feature>
<evidence type="ECO:0000256" key="1">
    <source>
        <dbReference type="SAM" id="Phobius"/>
    </source>
</evidence>
<name>A0A507QVV2_MONPU</name>
<dbReference type="Pfam" id="PF24803">
    <property type="entry name" value="DUF7704"/>
    <property type="match status" value="1"/>
</dbReference>
<feature type="transmembrane region" description="Helical" evidence="1">
    <location>
        <begin position="12"/>
        <end position="31"/>
    </location>
</feature>
<keyword evidence="1" id="KW-0472">Membrane</keyword>
<dbReference type="OrthoDB" id="2937326at2759"/>
<feature type="transmembrane region" description="Helical" evidence="1">
    <location>
        <begin position="124"/>
        <end position="148"/>
    </location>
</feature>
<evidence type="ECO:0000313" key="3">
    <source>
        <dbReference type="EMBL" id="TQB72605.1"/>
    </source>
</evidence>
<dbReference type="InterPro" id="IPR056121">
    <property type="entry name" value="DUF7704"/>
</dbReference>
<organism evidence="3 4">
    <name type="scientific">Monascus purpureus</name>
    <name type="common">Red mold</name>
    <name type="synonym">Monascus anka</name>
    <dbReference type="NCBI Taxonomy" id="5098"/>
    <lineage>
        <taxon>Eukaryota</taxon>
        <taxon>Fungi</taxon>
        <taxon>Dikarya</taxon>
        <taxon>Ascomycota</taxon>
        <taxon>Pezizomycotina</taxon>
        <taxon>Eurotiomycetes</taxon>
        <taxon>Eurotiomycetidae</taxon>
        <taxon>Eurotiales</taxon>
        <taxon>Aspergillaceae</taxon>
        <taxon>Monascus</taxon>
    </lineage>
</organism>
<sequence length="164" mass="18421">MASIMPPIPRYFFLYGEPCLIFFGGVLSPILSPQNIPQMLPPHLAGRGTTNPNPTPLEHLLGLQSAVLMFMIAMVTVVVMLYSTEPKVVRGYVLASAITDIPHWSAFFYVLGWEGLAAWRTWDVMLWMQLLFPVFTFAIKWGYLLGLFGGDRVVKKGSDARKEK</sequence>
<dbReference type="AlphaFoldDB" id="A0A507QVV2"/>
<dbReference type="EMBL" id="VIFY01000061">
    <property type="protein sequence ID" value="TQB72605.1"/>
    <property type="molecule type" value="Genomic_DNA"/>
</dbReference>
<feature type="transmembrane region" description="Helical" evidence="1">
    <location>
        <begin position="61"/>
        <end position="82"/>
    </location>
</feature>
<reference evidence="3 4" key="1">
    <citation type="submission" date="2019-06" db="EMBL/GenBank/DDBJ databases">
        <title>Wine fermentation using esterase from Monascus purpureus.</title>
        <authorList>
            <person name="Geng C."/>
            <person name="Zhang Y."/>
        </authorList>
    </citation>
    <scope>NUCLEOTIDE SEQUENCE [LARGE SCALE GENOMIC DNA]</scope>
    <source>
        <strain evidence="3">HQ1</strain>
    </source>
</reference>